<dbReference type="EMBL" id="NMVQ01000009">
    <property type="protein sequence ID" value="OYO22765.1"/>
    <property type="molecule type" value="Genomic_DNA"/>
</dbReference>
<sequence>MIIALACFAATVAVSLGTSGTSYIWYLNLISDLGDGSCRTRGGRWICSPGFAIFNAGLMLTGVLLVAAAGCLHALWGRVLAGGVGVMGGGLVVAGVFPAGDDGALHLVGVVLALVVPGAGLLLSGIRPGTPWLRPGRVRRGVLGGAALVLCAESRLPVSPLPRGAGELVIVGCLLLALLWEAARVLGSRGR</sequence>
<keyword evidence="1" id="KW-0472">Membrane</keyword>
<protein>
    <recommendedName>
        <fullName evidence="4">DUF998 domain-containing protein</fullName>
    </recommendedName>
</protein>
<evidence type="ECO:0000313" key="2">
    <source>
        <dbReference type="EMBL" id="OYO22765.1"/>
    </source>
</evidence>
<organism evidence="2 3">
    <name type="scientific">Enemella dayhoffiae</name>
    <dbReference type="NCBI Taxonomy" id="2016507"/>
    <lineage>
        <taxon>Bacteria</taxon>
        <taxon>Bacillati</taxon>
        <taxon>Actinomycetota</taxon>
        <taxon>Actinomycetes</taxon>
        <taxon>Propionibacteriales</taxon>
        <taxon>Propionibacteriaceae</taxon>
        <taxon>Enemella</taxon>
    </lineage>
</organism>
<dbReference type="AlphaFoldDB" id="A0A255H556"/>
<feature type="transmembrane region" description="Helical" evidence="1">
    <location>
        <begin position="103"/>
        <end position="126"/>
    </location>
</feature>
<evidence type="ECO:0008006" key="4">
    <source>
        <dbReference type="Google" id="ProtNLM"/>
    </source>
</evidence>
<comment type="caution">
    <text evidence="2">The sequence shown here is derived from an EMBL/GenBank/DDBJ whole genome shotgun (WGS) entry which is preliminary data.</text>
</comment>
<evidence type="ECO:0000256" key="1">
    <source>
        <dbReference type="SAM" id="Phobius"/>
    </source>
</evidence>
<evidence type="ECO:0000313" key="3">
    <source>
        <dbReference type="Proteomes" id="UP000216311"/>
    </source>
</evidence>
<keyword evidence="1" id="KW-0812">Transmembrane</keyword>
<reference evidence="2 3" key="1">
    <citation type="submission" date="2017-07" db="EMBL/GenBank/DDBJ databases">
        <title>Draft whole genome sequences of clinical Proprionibacteriaceae strains.</title>
        <authorList>
            <person name="Bernier A.-M."/>
            <person name="Bernard K."/>
            <person name="Domingo M.-C."/>
        </authorList>
    </citation>
    <scope>NUCLEOTIDE SEQUENCE [LARGE SCALE GENOMIC DNA]</scope>
    <source>
        <strain evidence="2 3">NML 130396</strain>
    </source>
</reference>
<accession>A0A255H556</accession>
<feature type="transmembrane region" description="Helical" evidence="1">
    <location>
        <begin position="51"/>
        <end position="72"/>
    </location>
</feature>
<keyword evidence="3" id="KW-1185">Reference proteome</keyword>
<name>A0A255H556_9ACTN</name>
<proteinExistence type="predicted"/>
<feature type="transmembrane region" description="Helical" evidence="1">
    <location>
        <begin position="79"/>
        <end position="97"/>
    </location>
</feature>
<keyword evidence="1" id="KW-1133">Transmembrane helix</keyword>
<dbReference type="Proteomes" id="UP000216311">
    <property type="component" value="Unassembled WGS sequence"/>
</dbReference>
<feature type="transmembrane region" description="Helical" evidence="1">
    <location>
        <begin position="168"/>
        <end position="187"/>
    </location>
</feature>
<gene>
    <name evidence="2" type="ORF">CGZ93_06855</name>
</gene>